<dbReference type="AlphaFoldDB" id="A0A9E7F8M9"/>
<dbReference type="EC" id="2.5.1.18" evidence="1"/>
<dbReference type="PROSITE" id="PS50404">
    <property type="entry name" value="GST_NTER"/>
    <property type="match status" value="1"/>
</dbReference>
<keyword evidence="2" id="KW-0808">Transferase</keyword>
<keyword evidence="7" id="KW-1185">Reference proteome</keyword>
<evidence type="ECO:0000313" key="7">
    <source>
        <dbReference type="Proteomes" id="UP001055439"/>
    </source>
</evidence>
<dbReference type="GO" id="GO:0006749">
    <property type="term" value="P:glutathione metabolic process"/>
    <property type="evidence" value="ECO:0007669"/>
    <property type="project" value="InterPro"/>
</dbReference>
<gene>
    <name evidence="6" type="ORF">MUK42_26790</name>
</gene>
<dbReference type="InterPro" id="IPR010987">
    <property type="entry name" value="Glutathione-S-Trfase_C-like"/>
</dbReference>
<comment type="catalytic activity">
    <reaction evidence="3">
        <text>RX + glutathione = an S-substituted glutathione + a halide anion + H(+)</text>
        <dbReference type="Rhea" id="RHEA:16437"/>
        <dbReference type="ChEBI" id="CHEBI:15378"/>
        <dbReference type="ChEBI" id="CHEBI:16042"/>
        <dbReference type="ChEBI" id="CHEBI:17792"/>
        <dbReference type="ChEBI" id="CHEBI:57925"/>
        <dbReference type="ChEBI" id="CHEBI:90779"/>
        <dbReference type="EC" id="2.5.1.18"/>
    </reaction>
</comment>
<evidence type="ECO:0000313" key="6">
    <source>
        <dbReference type="EMBL" id="URD90968.1"/>
    </source>
</evidence>
<accession>A0A9E7F8M9</accession>
<dbReference type="InterPro" id="IPR004045">
    <property type="entry name" value="Glutathione_S-Trfase_N"/>
</dbReference>
<dbReference type="InterPro" id="IPR045074">
    <property type="entry name" value="GST_C_Tau"/>
</dbReference>
<reference evidence="6" key="1">
    <citation type="submission" date="2022-05" db="EMBL/GenBank/DDBJ databases">
        <title>The Musa troglodytarum L. genome provides insights into the mechanism of non-climacteric behaviour and enrichment of carotenoids.</title>
        <authorList>
            <person name="Wang J."/>
        </authorList>
    </citation>
    <scope>NUCLEOTIDE SEQUENCE</scope>
    <source>
        <tissue evidence="6">Leaf</tissue>
    </source>
</reference>
<protein>
    <recommendedName>
        <fullName evidence="1">glutathione transferase</fullName>
        <ecNumber evidence="1">2.5.1.18</ecNumber>
    </recommendedName>
</protein>
<evidence type="ECO:0000259" key="5">
    <source>
        <dbReference type="PROSITE" id="PS50405"/>
    </source>
</evidence>
<feature type="domain" description="GST C-terminal" evidence="5">
    <location>
        <begin position="89"/>
        <end position="251"/>
    </location>
</feature>
<dbReference type="Proteomes" id="UP001055439">
    <property type="component" value="Chromosome 2"/>
</dbReference>
<evidence type="ECO:0000256" key="1">
    <source>
        <dbReference type="ARBA" id="ARBA00012452"/>
    </source>
</evidence>
<dbReference type="PANTHER" id="PTHR11260:SF676">
    <property type="entry name" value="GLUTATHIONE S-TRANSFERASE U8"/>
    <property type="match status" value="1"/>
</dbReference>
<dbReference type="SFLD" id="SFLDS00019">
    <property type="entry name" value="Glutathione_Transferase_(cytos"/>
    <property type="match status" value="1"/>
</dbReference>
<dbReference type="PROSITE" id="PS50405">
    <property type="entry name" value="GST_CTER"/>
    <property type="match status" value="1"/>
</dbReference>
<dbReference type="InterPro" id="IPR040079">
    <property type="entry name" value="Glutathione_S-Trfase"/>
</dbReference>
<dbReference type="CDD" id="cd03058">
    <property type="entry name" value="GST_N_Tau"/>
    <property type="match status" value="1"/>
</dbReference>
<sequence>MGEAKQVTLYGFWLSPYCALVHLALKLKGVAYEYVEEDLANKSATILQLNPVHQKVPVLVVDGKPVAESRVILEYIDETWAEPSFVPSDPYSRARVRFWVDFFYQRLIRTMPSHPLDDLSTIGTPRKVLANSMVPPSYAIIRSQGEELEKATKEFIEVLRILEKGIMEDFPRKGPFIHGSSPGLLDIIVGTGNAGTKAIEEVADVKLFNEEMTPQLYSYVHAFLSLDLVKNTVVPYDKVFEAIKERRMMALSSSKE</sequence>
<dbReference type="OrthoDB" id="4951845at2759"/>
<dbReference type="SUPFAM" id="SSF52833">
    <property type="entry name" value="Thioredoxin-like"/>
    <property type="match status" value="1"/>
</dbReference>
<evidence type="ECO:0000256" key="2">
    <source>
        <dbReference type="ARBA" id="ARBA00022679"/>
    </source>
</evidence>
<dbReference type="FunFam" id="3.40.30.10:FF:000014">
    <property type="entry name" value="Tau class glutathione S-transferase"/>
    <property type="match status" value="1"/>
</dbReference>
<dbReference type="Pfam" id="PF02798">
    <property type="entry name" value="GST_N"/>
    <property type="match status" value="1"/>
</dbReference>
<dbReference type="EMBL" id="CP097504">
    <property type="protein sequence ID" value="URD90968.1"/>
    <property type="molecule type" value="Genomic_DNA"/>
</dbReference>
<proteinExistence type="predicted"/>
<organism evidence="6 7">
    <name type="scientific">Musa troglodytarum</name>
    <name type="common">fe'i banana</name>
    <dbReference type="NCBI Taxonomy" id="320322"/>
    <lineage>
        <taxon>Eukaryota</taxon>
        <taxon>Viridiplantae</taxon>
        <taxon>Streptophyta</taxon>
        <taxon>Embryophyta</taxon>
        <taxon>Tracheophyta</taxon>
        <taxon>Spermatophyta</taxon>
        <taxon>Magnoliopsida</taxon>
        <taxon>Liliopsida</taxon>
        <taxon>Zingiberales</taxon>
        <taxon>Musaceae</taxon>
        <taxon>Musa</taxon>
    </lineage>
</organism>
<dbReference type="CDD" id="cd03185">
    <property type="entry name" value="GST_C_Tau"/>
    <property type="match status" value="1"/>
</dbReference>
<dbReference type="GO" id="GO:0005737">
    <property type="term" value="C:cytoplasm"/>
    <property type="evidence" value="ECO:0007669"/>
    <property type="project" value="TreeGrafter"/>
</dbReference>
<evidence type="ECO:0000259" key="4">
    <source>
        <dbReference type="PROSITE" id="PS50404"/>
    </source>
</evidence>
<dbReference type="SFLD" id="SFLDG00358">
    <property type="entry name" value="Main_(cytGST)"/>
    <property type="match status" value="1"/>
</dbReference>
<dbReference type="InterPro" id="IPR045073">
    <property type="entry name" value="Omega/Tau-like"/>
</dbReference>
<name>A0A9E7F8M9_9LILI</name>
<dbReference type="InterPro" id="IPR036282">
    <property type="entry name" value="Glutathione-S-Trfase_C_sf"/>
</dbReference>
<dbReference type="InterPro" id="IPR036249">
    <property type="entry name" value="Thioredoxin-like_sf"/>
</dbReference>
<dbReference type="Gene3D" id="1.20.1050.10">
    <property type="match status" value="1"/>
</dbReference>
<dbReference type="Gene3D" id="3.40.30.10">
    <property type="entry name" value="Glutaredoxin"/>
    <property type="match status" value="1"/>
</dbReference>
<feature type="domain" description="GST N-terminal" evidence="4">
    <location>
        <begin position="5"/>
        <end position="84"/>
    </location>
</feature>
<dbReference type="GO" id="GO:0004364">
    <property type="term" value="F:glutathione transferase activity"/>
    <property type="evidence" value="ECO:0007669"/>
    <property type="project" value="UniProtKB-EC"/>
</dbReference>
<dbReference type="PANTHER" id="PTHR11260">
    <property type="entry name" value="GLUTATHIONE S-TRANSFERASE, GST, SUPERFAMILY, GST DOMAIN CONTAINING"/>
    <property type="match status" value="1"/>
</dbReference>
<evidence type="ECO:0000256" key="3">
    <source>
        <dbReference type="ARBA" id="ARBA00047960"/>
    </source>
</evidence>
<dbReference type="SUPFAM" id="SSF47616">
    <property type="entry name" value="GST C-terminal domain-like"/>
    <property type="match status" value="1"/>
</dbReference>